<protein>
    <submittedName>
        <fullName evidence="1">Protein FAR1-RELATED SEQUENCE 4-like</fullName>
    </submittedName>
</protein>
<comment type="caution">
    <text evidence="1">The sequence shown here is derived from an EMBL/GenBank/DDBJ whole genome shotgun (WGS) entry which is preliminary data.</text>
</comment>
<dbReference type="EMBL" id="SSTE01008862">
    <property type="protein sequence ID" value="KAA0054157.1"/>
    <property type="molecule type" value="Genomic_DNA"/>
</dbReference>
<proteinExistence type="predicted"/>
<evidence type="ECO:0000313" key="1">
    <source>
        <dbReference type="EMBL" id="KAA0054157.1"/>
    </source>
</evidence>
<gene>
    <name evidence="1" type="ORF">E6C27_scaffold131G00810</name>
</gene>
<reference evidence="1 2" key="1">
    <citation type="submission" date="2019-08" db="EMBL/GenBank/DDBJ databases">
        <title>Draft genome sequences of two oriental melons (Cucumis melo L. var makuwa).</title>
        <authorList>
            <person name="Kwon S.-Y."/>
        </authorList>
    </citation>
    <scope>NUCLEOTIDE SEQUENCE [LARGE SCALE GENOMIC DNA]</scope>
    <source>
        <strain evidence="2">cv. SW 3</strain>
        <tissue evidence="1">Leaf</tissue>
    </source>
</reference>
<dbReference type="AlphaFoldDB" id="A0A5A7UHW9"/>
<organism evidence="1 2">
    <name type="scientific">Cucumis melo var. makuwa</name>
    <name type="common">Oriental melon</name>
    <dbReference type="NCBI Taxonomy" id="1194695"/>
    <lineage>
        <taxon>Eukaryota</taxon>
        <taxon>Viridiplantae</taxon>
        <taxon>Streptophyta</taxon>
        <taxon>Embryophyta</taxon>
        <taxon>Tracheophyta</taxon>
        <taxon>Spermatophyta</taxon>
        <taxon>Magnoliopsida</taxon>
        <taxon>eudicotyledons</taxon>
        <taxon>Gunneridae</taxon>
        <taxon>Pentapetalae</taxon>
        <taxon>rosids</taxon>
        <taxon>fabids</taxon>
        <taxon>Cucurbitales</taxon>
        <taxon>Cucurbitaceae</taxon>
        <taxon>Benincaseae</taxon>
        <taxon>Cucumis</taxon>
    </lineage>
</organism>
<sequence length="311" mass="35866">MGLQRVKTVFDGRWIESSRYIDYRLLDVYVPVSSPFQEFVNCIQRRLFPNLEVSVSRLTVYWTNCNNSNLIRIVDDKDVSDTVFATDIGNTPYLSSELPRTEDSHSENGIIDLNAFESSHTGSTSSSNVINYMKIHHEVNVSYDKAWRGREIALNSIRGTPEDSYAMVSAFSDALIRNNLGMSWKLLEDIGGLGHFLGENDTRLLQPTSLKFYERHTKWSFQRTELSIYAEDMIRESLRESRSMNIYPVDQHEFEVHHPLSTRNLNLHLYIDKFYYVSNLINLYKKGTRPIGSVNQIRNMHQGGNDGILPP</sequence>
<evidence type="ECO:0000313" key="2">
    <source>
        <dbReference type="Proteomes" id="UP000321393"/>
    </source>
</evidence>
<name>A0A5A7UHW9_CUCMM</name>
<dbReference type="Proteomes" id="UP000321393">
    <property type="component" value="Unassembled WGS sequence"/>
</dbReference>
<accession>A0A5A7UHW9</accession>